<dbReference type="CDD" id="cd13580">
    <property type="entry name" value="PBP2_AlgQ_like_1"/>
    <property type="match status" value="1"/>
</dbReference>
<keyword evidence="4" id="KW-0564">Palmitate</keyword>
<gene>
    <name evidence="7" type="primary">lipO</name>
    <name evidence="7" type="ORF">GCM10007362_25700</name>
</gene>
<evidence type="ECO:0000313" key="7">
    <source>
        <dbReference type="EMBL" id="GGH79227.1"/>
    </source>
</evidence>
<evidence type="ECO:0000256" key="1">
    <source>
        <dbReference type="ARBA" id="ARBA00022475"/>
    </source>
</evidence>
<keyword evidence="8" id="KW-1185">Reference proteome</keyword>
<dbReference type="PANTHER" id="PTHR43649">
    <property type="entry name" value="ARABINOSE-BINDING PROTEIN-RELATED"/>
    <property type="match status" value="1"/>
</dbReference>
<dbReference type="PANTHER" id="PTHR43649:SF33">
    <property type="entry name" value="POLYGALACTURONAN_RHAMNOGALACTURONAN-BINDING PROTEIN YTCQ"/>
    <property type="match status" value="1"/>
</dbReference>
<proteinExistence type="predicted"/>
<dbReference type="RefSeq" id="WP_229714172.1">
    <property type="nucleotide sequence ID" value="NZ_BMDD01000003.1"/>
</dbReference>
<sequence>MNRKRTGMRAILAAVAALAVLTTACGSSNSASGVPEDGSPLPVSIMSMYFTPEPPGPDNVVVQEFEKRTNTDLNITWVSPNSYGDKVNVTLASGDMPDLMLVDDAFSAQLRTMVQQGAFWDLTPYIDDYPNLKKFPEESWINTKQADGKNYGIPRVRPVDGGSFLFLRKDWLDNLNMDVPQTTDELYETLRAFTEDDPDGNGQNDTIGFTGLVTQSNMGTYSGIVSAFTQNNGDWKDVDGKLVNVNLMPEMREALEWLSNAYADGLISEDLAVLKESQTKDQLNAGRAGASQNTVEAAWEPTEAQRKSNPDADFLPLVSMNGYVNKDGGFFGMFVIPKSVPEDKMKKLLELMDYGASEEGGTLASYGLEGVHYDEENGIKTVTEQAKADIVASQALGQVFIQYDPYLRAYRSGMPQDVFERNKQIIDERAKISMPDKAIGLYSETNVSAGPELGKDIQDIKTKIVLGKLPLSAWDEFVEKLKTNPDLQKITEELNEAYAQRQTAS</sequence>
<keyword evidence="5 7" id="KW-0449">Lipoprotein</keyword>
<keyword evidence="3" id="KW-0472">Membrane</keyword>
<feature type="chain" id="PRO_5045515148" evidence="6">
    <location>
        <begin position="34"/>
        <end position="505"/>
    </location>
</feature>
<evidence type="ECO:0000256" key="6">
    <source>
        <dbReference type="SAM" id="SignalP"/>
    </source>
</evidence>
<dbReference type="InterPro" id="IPR006059">
    <property type="entry name" value="SBP"/>
</dbReference>
<reference evidence="8" key="1">
    <citation type="journal article" date="2019" name="Int. J. Syst. Evol. Microbiol.">
        <title>The Global Catalogue of Microorganisms (GCM) 10K type strain sequencing project: providing services to taxonomists for standard genome sequencing and annotation.</title>
        <authorList>
            <consortium name="The Broad Institute Genomics Platform"/>
            <consortium name="The Broad Institute Genome Sequencing Center for Infectious Disease"/>
            <person name="Wu L."/>
            <person name="Ma J."/>
        </authorList>
    </citation>
    <scope>NUCLEOTIDE SEQUENCE [LARGE SCALE GENOMIC DNA]</scope>
    <source>
        <strain evidence="8">CCM 8702</strain>
    </source>
</reference>
<name>A0ABQ1ZUU1_9BACL</name>
<dbReference type="InterPro" id="IPR050490">
    <property type="entry name" value="Bact_solute-bd_prot1"/>
</dbReference>
<comment type="caution">
    <text evidence="7">The sequence shown here is derived from an EMBL/GenBank/DDBJ whole genome shotgun (WGS) entry which is preliminary data.</text>
</comment>
<organism evidence="7 8">
    <name type="scientific">Saccharibacillus endophyticus</name>
    <dbReference type="NCBI Taxonomy" id="2060666"/>
    <lineage>
        <taxon>Bacteria</taxon>
        <taxon>Bacillati</taxon>
        <taxon>Bacillota</taxon>
        <taxon>Bacilli</taxon>
        <taxon>Bacillales</taxon>
        <taxon>Paenibacillaceae</taxon>
        <taxon>Saccharibacillus</taxon>
    </lineage>
</organism>
<evidence type="ECO:0000256" key="4">
    <source>
        <dbReference type="ARBA" id="ARBA00023139"/>
    </source>
</evidence>
<evidence type="ECO:0000256" key="3">
    <source>
        <dbReference type="ARBA" id="ARBA00023136"/>
    </source>
</evidence>
<keyword evidence="2 6" id="KW-0732">Signal</keyword>
<evidence type="ECO:0000313" key="8">
    <source>
        <dbReference type="Proteomes" id="UP000605427"/>
    </source>
</evidence>
<dbReference type="EMBL" id="BMDD01000003">
    <property type="protein sequence ID" value="GGH79227.1"/>
    <property type="molecule type" value="Genomic_DNA"/>
</dbReference>
<feature type="signal peptide" evidence="6">
    <location>
        <begin position="1"/>
        <end position="33"/>
    </location>
</feature>
<dbReference type="Gene3D" id="3.40.190.10">
    <property type="entry name" value="Periplasmic binding protein-like II"/>
    <property type="match status" value="2"/>
</dbReference>
<accession>A0ABQ1ZUU1</accession>
<dbReference type="PROSITE" id="PS51257">
    <property type="entry name" value="PROKAR_LIPOPROTEIN"/>
    <property type="match status" value="1"/>
</dbReference>
<keyword evidence="1" id="KW-1003">Cell membrane</keyword>
<dbReference type="SUPFAM" id="SSF53850">
    <property type="entry name" value="Periplasmic binding protein-like II"/>
    <property type="match status" value="1"/>
</dbReference>
<protein>
    <submittedName>
        <fullName evidence="7">Lipoprotein LipO</fullName>
    </submittedName>
</protein>
<evidence type="ECO:0000256" key="5">
    <source>
        <dbReference type="ARBA" id="ARBA00023288"/>
    </source>
</evidence>
<dbReference type="Proteomes" id="UP000605427">
    <property type="component" value="Unassembled WGS sequence"/>
</dbReference>
<evidence type="ECO:0000256" key="2">
    <source>
        <dbReference type="ARBA" id="ARBA00022729"/>
    </source>
</evidence>
<dbReference type="Pfam" id="PF13416">
    <property type="entry name" value="SBP_bac_8"/>
    <property type="match status" value="1"/>
</dbReference>